<evidence type="ECO:0000256" key="1">
    <source>
        <dbReference type="ARBA" id="ARBA00001946"/>
    </source>
</evidence>
<organism evidence="20 21">
    <name type="scientific">Salininema proteolyticum</name>
    <dbReference type="NCBI Taxonomy" id="1607685"/>
    <lineage>
        <taxon>Bacteria</taxon>
        <taxon>Bacillati</taxon>
        <taxon>Actinomycetota</taxon>
        <taxon>Actinomycetes</taxon>
        <taxon>Glycomycetales</taxon>
        <taxon>Glycomycetaceae</taxon>
        <taxon>Salininema</taxon>
    </lineage>
</organism>
<evidence type="ECO:0000256" key="11">
    <source>
        <dbReference type="ARBA" id="ARBA00022842"/>
    </source>
</evidence>
<keyword evidence="9 19" id="KW-0808">Transferase</keyword>
<keyword evidence="11 19" id="KW-0460">Magnesium</keyword>
<evidence type="ECO:0000256" key="9">
    <source>
        <dbReference type="ARBA" id="ARBA00022679"/>
    </source>
</evidence>
<evidence type="ECO:0000313" key="21">
    <source>
        <dbReference type="Proteomes" id="UP001595823"/>
    </source>
</evidence>
<dbReference type="PANTHER" id="PTHR34148">
    <property type="entry name" value="ADENOSYLCOBINAMIDE-GDP RIBAZOLETRANSFERASE"/>
    <property type="match status" value="1"/>
</dbReference>
<evidence type="ECO:0000256" key="14">
    <source>
        <dbReference type="ARBA" id="ARBA00025228"/>
    </source>
</evidence>
<evidence type="ECO:0000256" key="3">
    <source>
        <dbReference type="ARBA" id="ARBA00004663"/>
    </source>
</evidence>
<dbReference type="PANTHER" id="PTHR34148:SF1">
    <property type="entry name" value="ADENOSYLCOBINAMIDE-GDP RIBAZOLETRANSFERASE"/>
    <property type="match status" value="1"/>
</dbReference>
<sequence length="245" mass="25253">MRDALGFLTTLPVKSTRGPGRRSLACFPLVGLVVGLLWTAGAFAGDFIGGPLVAAAAVLLVDLKVTGGFHLDGVADTADGLATKHRPERIQQAIKDSRIGALGSVTATTVLIVRFALLASLAALPGWWWLLPAIPVCGRLVSLWMISRSREREGSSAAGLRDMARGLPVAAALAGTVLALAAALHLAHMPWWYAVPIVGAAVAGGETLYRSWEKHLGAHGDMLGAAAIAAEVIAAAGILVVAGHL</sequence>
<dbReference type="HAMAP" id="MF_00719">
    <property type="entry name" value="CobS"/>
    <property type="match status" value="1"/>
</dbReference>
<comment type="catalytic activity">
    <reaction evidence="17 19">
        <text>alpha-ribazole + adenosylcob(III)inamide-GDP = adenosylcob(III)alamin + GMP + H(+)</text>
        <dbReference type="Rhea" id="RHEA:16049"/>
        <dbReference type="ChEBI" id="CHEBI:10329"/>
        <dbReference type="ChEBI" id="CHEBI:15378"/>
        <dbReference type="ChEBI" id="CHEBI:18408"/>
        <dbReference type="ChEBI" id="CHEBI:58115"/>
        <dbReference type="ChEBI" id="CHEBI:60487"/>
        <dbReference type="EC" id="2.7.8.26"/>
    </reaction>
</comment>
<feature type="transmembrane region" description="Helical" evidence="19">
    <location>
        <begin position="127"/>
        <end position="146"/>
    </location>
</feature>
<dbReference type="EC" id="2.7.8.26" evidence="5 19"/>
<comment type="subcellular location">
    <subcellularLocation>
        <location evidence="2 19">Cell membrane</location>
        <topology evidence="2 19">Multi-pass membrane protein</topology>
    </subcellularLocation>
</comment>
<name>A0ABV8U5H1_9ACTN</name>
<proteinExistence type="inferred from homology"/>
<dbReference type="GO" id="GO:0051073">
    <property type="term" value="F:adenosylcobinamide-GDP ribazoletransferase activity"/>
    <property type="evidence" value="ECO:0007669"/>
    <property type="project" value="UniProtKB-EC"/>
</dbReference>
<evidence type="ECO:0000256" key="15">
    <source>
        <dbReference type="ARBA" id="ARBA00032605"/>
    </source>
</evidence>
<evidence type="ECO:0000256" key="17">
    <source>
        <dbReference type="ARBA" id="ARBA00048623"/>
    </source>
</evidence>
<evidence type="ECO:0000256" key="10">
    <source>
        <dbReference type="ARBA" id="ARBA00022692"/>
    </source>
</evidence>
<evidence type="ECO:0000256" key="12">
    <source>
        <dbReference type="ARBA" id="ARBA00022989"/>
    </source>
</evidence>
<dbReference type="InterPro" id="IPR003805">
    <property type="entry name" value="CobS"/>
</dbReference>
<keyword evidence="21" id="KW-1185">Reference proteome</keyword>
<keyword evidence="12 19" id="KW-1133">Transmembrane helix</keyword>
<evidence type="ECO:0000313" key="20">
    <source>
        <dbReference type="EMBL" id="MFC4338074.1"/>
    </source>
</evidence>
<dbReference type="EMBL" id="JBHSDK010000061">
    <property type="protein sequence ID" value="MFC4338074.1"/>
    <property type="molecule type" value="Genomic_DNA"/>
</dbReference>
<evidence type="ECO:0000256" key="19">
    <source>
        <dbReference type="HAMAP-Rule" id="MF_00719"/>
    </source>
</evidence>
<dbReference type="RefSeq" id="WP_380625742.1">
    <property type="nucleotide sequence ID" value="NZ_JBHSDK010000061.1"/>
</dbReference>
<comment type="pathway">
    <text evidence="3 19">Cofactor biosynthesis; adenosylcobalamin biosynthesis; adenosylcobalamin from cob(II)yrinate a,c-diamide: step 7/7.</text>
</comment>
<comment type="similarity">
    <text evidence="4 19">Belongs to the CobS family.</text>
</comment>
<evidence type="ECO:0000256" key="7">
    <source>
        <dbReference type="ARBA" id="ARBA00022475"/>
    </source>
</evidence>
<comment type="caution">
    <text evidence="20">The sequence shown here is derived from an EMBL/GenBank/DDBJ whole genome shotgun (WGS) entry which is preliminary data.</text>
</comment>
<feature type="transmembrane region" description="Helical" evidence="19">
    <location>
        <begin position="167"/>
        <end position="185"/>
    </location>
</feature>
<keyword evidence="10 19" id="KW-0812">Transmembrane</keyword>
<evidence type="ECO:0000256" key="4">
    <source>
        <dbReference type="ARBA" id="ARBA00010561"/>
    </source>
</evidence>
<gene>
    <name evidence="19 20" type="primary">cobS</name>
    <name evidence="20" type="ORF">ACFPET_23045</name>
</gene>
<evidence type="ECO:0000256" key="5">
    <source>
        <dbReference type="ARBA" id="ARBA00013200"/>
    </source>
</evidence>
<dbReference type="NCBIfam" id="TIGR00317">
    <property type="entry name" value="cobS"/>
    <property type="match status" value="1"/>
</dbReference>
<feature type="transmembrane region" description="Helical" evidence="19">
    <location>
        <begin position="221"/>
        <end position="242"/>
    </location>
</feature>
<keyword evidence="13 19" id="KW-0472">Membrane</keyword>
<evidence type="ECO:0000256" key="2">
    <source>
        <dbReference type="ARBA" id="ARBA00004651"/>
    </source>
</evidence>
<keyword evidence="8 19" id="KW-0169">Cobalamin biosynthesis</keyword>
<comment type="cofactor">
    <cofactor evidence="1 19">
        <name>Mg(2+)</name>
        <dbReference type="ChEBI" id="CHEBI:18420"/>
    </cofactor>
</comment>
<feature type="transmembrane region" description="Helical" evidence="19">
    <location>
        <begin position="31"/>
        <end position="61"/>
    </location>
</feature>
<reference evidence="21" key="1">
    <citation type="journal article" date="2019" name="Int. J. Syst. Evol. Microbiol.">
        <title>The Global Catalogue of Microorganisms (GCM) 10K type strain sequencing project: providing services to taxonomists for standard genome sequencing and annotation.</title>
        <authorList>
            <consortium name="The Broad Institute Genomics Platform"/>
            <consortium name="The Broad Institute Genome Sequencing Center for Infectious Disease"/>
            <person name="Wu L."/>
            <person name="Ma J."/>
        </authorList>
    </citation>
    <scope>NUCLEOTIDE SEQUENCE [LARGE SCALE GENOMIC DNA]</scope>
    <source>
        <strain evidence="21">IBRC-M 10908</strain>
    </source>
</reference>
<evidence type="ECO:0000256" key="16">
    <source>
        <dbReference type="ARBA" id="ARBA00032853"/>
    </source>
</evidence>
<comment type="catalytic activity">
    <reaction evidence="18 19">
        <text>alpha-ribazole 5'-phosphate + adenosylcob(III)inamide-GDP = adenosylcob(III)alamin 5'-phosphate + GMP + H(+)</text>
        <dbReference type="Rhea" id="RHEA:23560"/>
        <dbReference type="ChEBI" id="CHEBI:15378"/>
        <dbReference type="ChEBI" id="CHEBI:57918"/>
        <dbReference type="ChEBI" id="CHEBI:58115"/>
        <dbReference type="ChEBI" id="CHEBI:60487"/>
        <dbReference type="ChEBI" id="CHEBI:60493"/>
        <dbReference type="EC" id="2.7.8.26"/>
    </reaction>
</comment>
<dbReference type="Proteomes" id="UP001595823">
    <property type="component" value="Unassembled WGS sequence"/>
</dbReference>
<comment type="function">
    <text evidence="14 19">Joins adenosylcobinamide-GDP and alpha-ribazole to generate adenosylcobalamin (Ado-cobalamin). Also synthesizes adenosylcobalamin 5'-phosphate from adenosylcobinamide-GDP and alpha-ribazole 5'-phosphate.</text>
</comment>
<evidence type="ECO:0000256" key="13">
    <source>
        <dbReference type="ARBA" id="ARBA00023136"/>
    </source>
</evidence>
<accession>A0ABV8U5H1</accession>
<protein>
    <recommendedName>
        <fullName evidence="6 19">Adenosylcobinamide-GDP ribazoletransferase</fullName>
        <ecNumber evidence="5 19">2.7.8.26</ecNumber>
    </recommendedName>
    <alternativeName>
        <fullName evidence="16 19">Cobalamin synthase</fullName>
    </alternativeName>
    <alternativeName>
        <fullName evidence="15 19">Cobalamin-5'-phosphate synthase</fullName>
    </alternativeName>
</protein>
<keyword evidence="7 19" id="KW-1003">Cell membrane</keyword>
<dbReference type="Pfam" id="PF02654">
    <property type="entry name" value="CobS"/>
    <property type="match status" value="1"/>
</dbReference>
<evidence type="ECO:0000256" key="8">
    <source>
        <dbReference type="ARBA" id="ARBA00022573"/>
    </source>
</evidence>
<evidence type="ECO:0000256" key="18">
    <source>
        <dbReference type="ARBA" id="ARBA00049504"/>
    </source>
</evidence>
<evidence type="ECO:0000256" key="6">
    <source>
        <dbReference type="ARBA" id="ARBA00015850"/>
    </source>
</evidence>
<feature type="transmembrane region" description="Helical" evidence="19">
    <location>
        <begin position="99"/>
        <end position="121"/>
    </location>
</feature>